<dbReference type="AlphaFoldDB" id="A0A7K1LH29"/>
<dbReference type="Proteomes" id="UP000462152">
    <property type="component" value="Unassembled WGS sequence"/>
</dbReference>
<evidence type="ECO:0000256" key="2">
    <source>
        <dbReference type="SAM" id="MobiDB-lite"/>
    </source>
</evidence>
<dbReference type="InterPro" id="IPR042001">
    <property type="entry name" value="Sortase_F"/>
</dbReference>
<evidence type="ECO:0000313" key="4">
    <source>
        <dbReference type="Proteomes" id="UP000462152"/>
    </source>
</evidence>
<reference evidence="3 4" key="1">
    <citation type="submission" date="2019-12" db="EMBL/GenBank/DDBJ databases">
        <authorList>
            <person name="Li J."/>
            <person name="Shi Y."/>
            <person name="Xu G."/>
            <person name="Xiao D."/>
            <person name="Ran X."/>
        </authorList>
    </citation>
    <scope>NUCLEOTIDE SEQUENCE [LARGE SCALE GENOMIC DNA]</scope>
    <source>
        <strain evidence="3 4">JCM 15915</strain>
    </source>
</reference>
<protein>
    <submittedName>
        <fullName evidence="3">Sortase</fullName>
    </submittedName>
</protein>
<dbReference type="Pfam" id="PF04203">
    <property type="entry name" value="Sortase"/>
    <property type="match status" value="1"/>
</dbReference>
<name>A0A7K1LH29_9MICC</name>
<dbReference type="InterPro" id="IPR005754">
    <property type="entry name" value="Sortase"/>
</dbReference>
<keyword evidence="1" id="KW-0378">Hydrolase</keyword>
<feature type="region of interest" description="Disordered" evidence="2">
    <location>
        <begin position="139"/>
        <end position="167"/>
    </location>
</feature>
<gene>
    <name evidence="3" type="ORF">GMA10_04570</name>
</gene>
<accession>A0A7K1LH29</accession>
<dbReference type="GO" id="GO:0016787">
    <property type="term" value="F:hydrolase activity"/>
    <property type="evidence" value="ECO:0007669"/>
    <property type="project" value="UniProtKB-KW"/>
</dbReference>
<dbReference type="Gene3D" id="2.40.260.10">
    <property type="entry name" value="Sortase"/>
    <property type="match status" value="1"/>
</dbReference>
<sequence>MLHPRAASWPSHSPRSTAARPGAGRGPRRGRAMICAGLLILLLTALAQCESMRNVPLPLRNPELMFRPVSASPEGHRLVDRGPDRTALDADTGGQYAPRPHRAFRHASCQATTDPDPGPPIRANSWRASSLAAQASFAPVRATESGEVPLPDAPGGSWDDRSAPAGSTTGSTFVAGHVNHSSGRLSPWGRLHDLEPCAPIEVADSNGGIHTYRVTDLYVVPQERLKDLTALVAKTGPPRLHLVTCSGPEVSEVADGRFDYQDNLVVRAELVQEPA</sequence>
<organism evidence="3 4">
    <name type="scientific">Rothia koreensis</name>
    <dbReference type="NCBI Taxonomy" id="592378"/>
    <lineage>
        <taxon>Bacteria</taxon>
        <taxon>Bacillati</taxon>
        <taxon>Actinomycetota</taxon>
        <taxon>Actinomycetes</taxon>
        <taxon>Micrococcales</taxon>
        <taxon>Micrococcaceae</taxon>
        <taxon>Rothia</taxon>
    </lineage>
</organism>
<evidence type="ECO:0000313" key="3">
    <source>
        <dbReference type="EMBL" id="MUN54491.1"/>
    </source>
</evidence>
<comment type="caution">
    <text evidence="3">The sequence shown here is derived from an EMBL/GenBank/DDBJ whole genome shotgun (WGS) entry which is preliminary data.</text>
</comment>
<dbReference type="SUPFAM" id="SSF63817">
    <property type="entry name" value="Sortase"/>
    <property type="match status" value="1"/>
</dbReference>
<keyword evidence="4" id="KW-1185">Reference proteome</keyword>
<feature type="region of interest" description="Disordered" evidence="2">
    <location>
        <begin position="1"/>
        <end position="28"/>
    </location>
</feature>
<evidence type="ECO:0000256" key="1">
    <source>
        <dbReference type="ARBA" id="ARBA00022801"/>
    </source>
</evidence>
<dbReference type="EMBL" id="WOGT01000002">
    <property type="protein sequence ID" value="MUN54491.1"/>
    <property type="molecule type" value="Genomic_DNA"/>
</dbReference>
<dbReference type="InterPro" id="IPR023365">
    <property type="entry name" value="Sortase_dom-sf"/>
</dbReference>
<dbReference type="CDD" id="cd05829">
    <property type="entry name" value="Sortase_F"/>
    <property type="match status" value="1"/>
</dbReference>
<proteinExistence type="predicted"/>